<organism evidence="2 3">
    <name type="scientific">Sinanodonta woodiana</name>
    <name type="common">Chinese pond mussel</name>
    <name type="synonym">Anodonta woodiana</name>
    <dbReference type="NCBI Taxonomy" id="1069815"/>
    <lineage>
        <taxon>Eukaryota</taxon>
        <taxon>Metazoa</taxon>
        <taxon>Spiralia</taxon>
        <taxon>Lophotrochozoa</taxon>
        <taxon>Mollusca</taxon>
        <taxon>Bivalvia</taxon>
        <taxon>Autobranchia</taxon>
        <taxon>Heteroconchia</taxon>
        <taxon>Palaeoheterodonta</taxon>
        <taxon>Unionida</taxon>
        <taxon>Unionoidea</taxon>
        <taxon>Unionidae</taxon>
        <taxon>Unioninae</taxon>
        <taxon>Sinanodonta</taxon>
    </lineage>
</organism>
<accession>A0ABD3XD85</accession>
<sequence length="132" mass="14656">MQSPCLCWLTVSSMIYLLCSLSYVSGKCSGKWAIHACYGGNGKRSGSPTTLTDDTDSPKPLYLRQLLLGSRPHADQIKYEDIPQEGADDDVFYDTLNNGVLAREEDLSKVRGLLKALLMEKNVRSGNEDFVY</sequence>
<feature type="signal peptide" evidence="1">
    <location>
        <begin position="1"/>
        <end position="26"/>
    </location>
</feature>
<evidence type="ECO:0000313" key="2">
    <source>
        <dbReference type="EMBL" id="KAL3884237.1"/>
    </source>
</evidence>
<keyword evidence="3" id="KW-1185">Reference proteome</keyword>
<gene>
    <name evidence="2" type="ORF">ACJMK2_030455</name>
</gene>
<protein>
    <submittedName>
        <fullName evidence="2">Uncharacterized protein</fullName>
    </submittedName>
</protein>
<dbReference type="Proteomes" id="UP001634394">
    <property type="component" value="Unassembled WGS sequence"/>
</dbReference>
<evidence type="ECO:0000256" key="1">
    <source>
        <dbReference type="SAM" id="SignalP"/>
    </source>
</evidence>
<proteinExistence type="predicted"/>
<evidence type="ECO:0000313" key="3">
    <source>
        <dbReference type="Proteomes" id="UP001634394"/>
    </source>
</evidence>
<name>A0ABD3XD85_SINWO</name>
<reference evidence="2 3" key="1">
    <citation type="submission" date="2024-11" db="EMBL/GenBank/DDBJ databases">
        <title>Chromosome-level genome assembly of the freshwater bivalve Anodonta woodiana.</title>
        <authorList>
            <person name="Chen X."/>
        </authorList>
    </citation>
    <scope>NUCLEOTIDE SEQUENCE [LARGE SCALE GENOMIC DNA]</scope>
    <source>
        <strain evidence="2">MN2024</strain>
        <tissue evidence="2">Gills</tissue>
    </source>
</reference>
<dbReference type="AlphaFoldDB" id="A0ABD3XD85"/>
<keyword evidence="1" id="KW-0732">Signal</keyword>
<dbReference type="EMBL" id="JBJQND010000003">
    <property type="protein sequence ID" value="KAL3884237.1"/>
    <property type="molecule type" value="Genomic_DNA"/>
</dbReference>
<feature type="chain" id="PRO_5044740991" evidence="1">
    <location>
        <begin position="27"/>
        <end position="132"/>
    </location>
</feature>
<comment type="caution">
    <text evidence="2">The sequence shown here is derived from an EMBL/GenBank/DDBJ whole genome shotgun (WGS) entry which is preliminary data.</text>
</comment>